<comment type="caution">
    <text evidence="1">The sequence shown here is derived from an EMBL/GenBank/DDBJ whole genome shotgun (WGS) entry which is preliminary data.</text>
</comment>
<evidence type="ECO:0000313" key="2">
    <source>
        <dbReference type="Proteomes" id="UP001409291"/>
    </source>
</evidence>
<accession>A0ABV0BSP4</accession>
<organism evidence="1 2">
    <name type="scientific">Sphingobacterium kitahiroshimense</name>
    <dbReference type="NCBI Taxonomy" id="470446"/>
    <lineage>
        <taxon>Bacteria</taxon>
        <taxon>Pseudomonadati</taxon>
        <taxon>Bacteroidota</taxon>
        <taxon>Sphingobacteriia</taxon>
        <taxon>Sphingobacteriales</taxon>
        <taxon>Sphingobacteriaceae</taxon>
        <taxon>Sphingobacterium</taxon>
    </lineage>
</organism>
<proteinExistence type="predicted"/>
<evidence type="ECO:0000313" key="1">
    <source>
        <dbReference type="EMBL" id="MEN5376402.1"/>
    </source>
</evidence>
<gene>
    <name evidence="1" type="ORF">ABE541_03925</name>
</gene>
<dbReference type="Proteomes" id="UP001409291">
    <property type="component" value="Unassembled WGS sequence"/>
</dbReference>
<protein>
    <submittedName>
        <fullName evidence="1">Uncharacterized protein</fullName>
    </submittedName>
</protein>
<keyword evidence="2" id="KW-1185">Reference proteome</keyword>
<sequence length="502" mass="59346">MDALATLINLLGDQDKKDFKAFMRKKNKRHDVKNILLFELLNTDDINGLEKLLKKTKSRDSYHALRKRLHDNLLLFLSQKTFESNNSQASEVTRLIVVSRFLLENDVDKTAFKCLVKAEQIATKLEQYNLLNDILLLKINYAHSEASENLEDLTTRFMVNQQHMQREAKLNLAYAFLRQEMREVNLKGKVVNLAALMLGTIRKYQIAVKDLMNYKSIYQILFIANEYAAIHQDYSFIERYIQRIQHFIQGKKKADESHLFYQLHVLYFLANFHLRNRSFDKSAEYLSEMKNQMEQHRFHESQFYPRHQLLSALNLYFTGRGGEGTAVLMKALEMTTKKTKQEDIEDLRICLTMFLSLQDDRSCLRHLALFQHTDQWYEKKMGMLWTIRKNLMEVLVHAQFGHIELAVSRLSSFKRRYSGFLTETHEERVLHFASLVEKYFNKPDIVFNPVFQKTAVDLLKNKEHADIFHICFISWLIAKWEKKSAYQIVLQHLSSRHTSENI</sequence>
<reference evidence="1 2" key="1">
    <citation type="submission" date="2024-04" db="EMBL/GenBank/DDBJ databases">
        <title>WGS of bacteria from Torrens River.</title>
        <authorList>
            <person name="Wyrsch E.R."/>
            <person name="Drigo B."/>
        </authorList>
    </citation>
    <scope>NUCLEOTIDE SEQUENCE [LARGE SCALE GENOMIC DNA]</scope>
    <source>
        <strain evidence="1 2">TWI391</strain>
    </source>
</reference>
<dbReference type="EMBL" id="JBDJNQ010000001">
    <property type="protein sequence ID" value="MEN5376402.1"/>
    <property type="molecule type" value="Genomic_DNA"/>
</dbReference>
<name>A0ABV0BSP4_9SPHI</name>
<dbReference type="RefSeq" id="WP_346580666.1">
    <property type="nucleotide sequence ID" value="NZ_JBDJLH010000001.1"/>
</dbReference>